<feature type="non-terminal residue" evidence="2">
    <location>
        <position position="1"/>
    </location>
</feature>
<gene>
    <name evidence="2" type="ORF">AFUS01_LOCUS35988</name>
</gene>
<evidence type="ECO:0000313" key="2">
    <source>
        <dbReference type="EMBL" id="CAG7825908.1"/>
    </source>
</evidence>
<evidence type="ECO:0008006" key="4">
    <source>
        <dbReference type="Google" id="ProtNLM"/>
    </source>
</evidence>
<evidence type="ECO:0000256" key="1">
    <source>
        <dbReference type="SAM" id="Phobius"/>
    </source>
</evidence>
<dbReference type="EMBL" id="CAJVCH010537858">
    <property type="protein sequence ID" value="CAG7825908.1"/>
    <property type="molecule type" value="Genomic_DNA"/>
</dbReference>
<dbReference type="Proteomes" id="UP000708208">
    <property type="component" value="Unassembled WGS sequence"/>
</dbReference>
<name>A0A8J2L430_9HEXA</name>
<proteinExistence type="predicted"/>
<evidence type="ECO:0000313" key="3">
    <source>
        <dbReference type="Proteomes" id="UP000708208"/>
    </source>
</evidence>
<organism evidence="2 3">
    <name type="scientific">Allacma fusca</name>
    <dbReference type="NCBI Taxonomy" id="39272"/>
    <lineage>
        <taxon>Eukaryota</taxon>
        <taxon>Metazoa</taxon>
        <taxon>Ecdysozoa</taxon>
        <taxon>Arthropoda</taxon>
        <taxon>Hexapoda</taxon>
        <taxon>Collembola</taxon>
        <taxon>Symphypleona</taxon>
        <taxon>Sminthuridae</taxon>
        <taxon>Allacma</taxon>
    </lineage>
</organism>
<dbReference type="AlphaFoldDB" id="A0A8J2L430"/>
<accession>A0A8J2L430</accession>
<keyword evidence="1" id="KW-1133">Transmembrane helix</keyword>
<reference evidence="2" key="1">
    <citation type="submission" date="2021-06" db="EMBL/GenBank/DDBJ databases">
        <authorList>
            <person name="Hodson N. C."/>
            <person name="Mongue J. A."/>
            <person name="Jaron S. K."/>
        </authorList>
    </citation>
    <scope>NUCLEOTIDE SEQUENCE</scope>
</reference>
<feature type="transmembrane region" description="Helical" evidence="1">
    <location>
        <begin position="23"/>
        <end position="41"/>
    </location>
</feature>
<protein>
    <recommendedName>
        <fullName evidence="4">Gustatory receptor</fullName>
    </recommendedName>
</protein>
<comment type="caution">
    <text evidence="2">The sequence shown here is derived from an EMBL/GenBank/DDBJ whole genome shotgun (WGS) entry which is preliminary data.</text>
</comment>
<keyword evidence="1" id="KW-0812">Transmembrane</keyword>
<keyword evidence="3" id="KW-1185">Reference proteome</keyword>
<dbReference type="OrthoDB" id="6625921at2759"/>
<sequence length="45" mass="5012">VLKESLDPPLVAPGCYFKLDRRGVSGIVAAISTYVLILFQFRQDD</sequence>
<keyword evidence="1" id="KW-0472">Membrane</keyword>